<dbReference type="Gene3D" id="3.10.450.80">
    <property type="match status" value="1"/>
</dbReference>
<feature type="transmembrane region" description="Helical" evidence="12">
    <location>
        <begin position="182"/>
        <end position="203"/>
    </location>
</feature>
<dbReference type="SUPFAM" id="SSF57829">
    <property type="entry name" value="Zn-binding ribosomal proteins"/>
    <property type="match status" value="1"/>
</dbReference>
<keyword evidence="8 12" id="KW-0472">Membrane</keyword>
<feature type="domain" description="EamA" evidence="13">
    <location>
        <begin position="185"/>
        <end position="299"/>
    </location>
</feature>
<keyword evidence="7 12" id="KW-1133">Transmembrane helix</keyword>
<keyword evidence="4" id="KW-0150">Chloroplast</keyword>
<dbReference type="InterPro" id="IPR030184">
    <property type="entry name" value="WAT1-related"/>
</dbReference>
<dbReference type="Pfam" id="PF00935">
    <property type="entry name" value="Ribosomal_L44"/>
    <property type="match status" value="1"/>
</dbReference>
<dbReference type="GO" id="GO:0006412">
    <property type="term" value="P:translation"/>
    <property type="evidence" value="ECO:0007669"/>
    <property type="project" value="InterPro"/>
</dbReference>
<dbReference type="Pfam" id="PF00892">
    <property type="entry name" value="EamA"/>
    <property type="match status" value="2"/>
</dbReference>
<feature type="region of interest" description="Disordered" evidence="11">
    <location>
        <begin position="359"/>
        <end position="383"/>
    </location>
</feature>
<keyword evidence="6 10" id="KW-0689">Ribosomal protein</keyword>
<evidence type="ECO:0000256" key="12">
    <source>
        <dbReference type="SAM" id="Phobius"/>
    </source>
</evidence>
<sequence length="417" mass="46050">MRWFEHNKPLMVMLVLQFTYGAVSISTRASLLEGMNPRVFVVYRQAIATLAIAPVSYFSRRKTSRCCIGWKSFSLIFIAALIGVTTSQMLFLEGLFLASASAGSAMFNLVPAITFVVASIVGYEPINIGSLRTVAKILGTVLCVTSAAAMALIKGPKLLNSQLPSSNSLLLNSSITTGSNNLWLLGCLCLFASSCCWSFYLILQVQVNKNHPDHLSVSTWVCFTAMVQSAMVTWFTDPNLEEWKITSYLQLGSCLFAGIIGSGISIFAQSWVIERRGPVFSAIVIGAVGIVIGLYVVLWGKAKDHEEQQKKSMISNTDEIKIKIKIVGVNVPKTKKTYCKSKDCRKHTLHKVTQYKKGKDSLAAQGKRRYDRKQSGYGGQTKPVFHKKAKTTKKIVLRLQCQGCKHVSQHPIKVSFE</sequence>
<dbReference type="FunFam" id="3.10.450.80:FF:000001">
    <property type="entry name" value="60S ribosomal protein L44"/>
    <property type="match status" value="1"/>
</dbReference>
<dbReference type="Proteomes" id="UP001172457">
    <property type="component" value="Chromosome 3"/>
</dbReference>
<evidence type="ECO:0000256" key="4">
    <source>
        <dbReference type="ARBA" id="ARBA00022528"/>
    </source>
</evidence>
<keyword evidence="15" id="KW-1185">Reference proteome</keyword>
<dbReference type="PANTHER" id="PTHR31218">
    <property type="entry name" value="WAT1-RELATED PROTEIN"/>
    <property type="match status" value="1"/>
</dbReference>
<feature type="transmembrane region" description="Helical" evidence="12">
    <location>
        <begin position="133"/>
        <end position="153"/>
    </location>
</feature>
<dbReference type="EMBL" id="JARYMX010000003">
    <property type="protein sequence ID" value="KAJ9557824.1"/>
    <property type="molecule type" value="Genomic_DNA"/>
</dbReference>
<dbReference type="InterPro" id="IPR011332">
    <property type="entry name" value="Ribosomal_zn-bd"/>
</dbReference>
<keyword evidence="5 12" id="KW-0812">Transmembrane</keyword>
<dbReference type="InterPro" id="IPR037185">
    <property type="entry name" value="EmrE-like"/>
</dbReference>
<feature type="transmembrane region" description="Helical" evidence="12">
    <location>
        <begin position="279"/>
        <end position="300"/>
    </location>
</feature>
<feature type="domain" description="EamA" evidence="13">
    <location>
        <begin position="10"/>
        <end position="143"/>
    </location>
</feature>
<evidence type="ECO:0000256" key="3">
    <source>
        <dbReference type="ARBA" id="ARBA00009364"/>
    </source>
</evidence>
<dbReference type="AlphaFoldDB" id="A0AA38WQ02"/>
<dbReference type="InterPro" id="IPR053708">
    <property type="entry name" value="Ribosomal_LSU_eL42"/>
</dbReference>
<comment type="caution">
    <text evidence="14">The sequence shown here is derived from an EMBL/GenBank/DDBJ whole genome shotgun (WGS) entry which is preliminary data.</text>
</comment>
<dbReference type="GO" id="GO:0022857">
    <property type="term" value="F:transmembrane transporter activity"/>
    <property type="evidence" value="ECO:0007669"/>
    <property type="project" value="InterPro"/>
</dbReference>
<evidence type="ECO:0000313" key="15">
    <source>
        <dbReference type="Proteomes" id="UP001172457"/>
    </source>
</evidence>
<dbReference type="GO" id="GO:1990904">
    <property type="term" value="C:ribonucleoprotein complex"/>
    <property type="evidence" value="ECO:0007669"/>
    <property type="project" value="UniProtKB-KW"/>
</dbReference>
<organism evidence="14 15">
    <name type="scientific">Centaurea solstitialis</name>
    <name type="common">yellow star-thistle</name>
    <dbReference type="NCBI Taxonomy" id="347529"/>
    <lineage>
        <taxon>Eukaryota</taxon>
        <taxon>Viridiplantae</taxon>
        <taxon>Streptophyta</taxon>
        <taxon>Embryophyta</taxon>
        <taxon>Tracheophyta</taxon>
        <taxon>Spermatophyta</taxon>
        <taxon>Magnoliopsida</taxon>
        <taxon>eudicotyledons</taxon>
        <taxon>Gunneridae</taxon>
        <taxon>Pentapetalae</taxon>
        <taxon>asterids</taxon>
        <taxon>campanulids</taxon>
        <taxon>Asterales</taxon>
        <taxon>Asteraceae</taxon>
        <taxon>Carduoideae</taxon>
        <taxon>Cardueae</taxon>
        <taxon>Centaureinae</taxon>
        <taxon>Centaurea</taxon>
    </lineage>
</organism>
<proteinExistence type="inferred from homology"/>
<comment type="similarity">
    <text evidence="2">Belongs to the drug/metabolite transporter (DMT) superfamily. Plant drug/metabolite exporter (P-DME) (TC 2.A.7.4) family.</text>
</comment>
<evidence type="ECO:0000256" key="5">
    <source>
        <dbReference type="ARBA" id="ARBA00022692"/>
    </source>
</evidence>
<keyword evidence="9 10" id="KW-0687">Ribonucleoprotein</keyword>
<comment type="subcellular location">
    <subcellularLocation>
        <location evidence="1">Membrane</location>
        <topology evidence="1">Multi-pass membrane protein</topology>
    </subcellularLocation>
</comment>
<dbReference type="GO" id="GO:0005840">
    <property type="term" value="C:ribosome"/>
    <property type="evidence" value="ECO:0007669"/>
    <property type="project" value="UniProtKB-KW"/>
</dbReference>
<evidence type="ECO:0000256" key="9">
    <source>
        <dbReference type="ARBA" id="ARBA00023274"/>
    </source>
</evidence>
<evidence type="ECO:0000256" key="1">
    <source>
        <dbReference type="ARBA" id="ARBA00004141"/>
    </source>
</evidence>
<evidence type="ECO:0000256" key="11">
    <source>
        <dbReference type="SAM" id="MobiDB-lite"/>
    </source>
</evidence>
<feature type="non-terminal residue" evidence="14">
    <location>
        <position position="417"/>
    </location>
</feature>
<evidence type="ECO:0000256" key="6">
    <source>
        <dbReference type="ARBA" id="ARBA00022980"/>
    </source>
</evidence>
<comment type="similarity">
    <text evidence="3 10">Belongs to the eukaryotic ribosomal protein eL42 family.</text>
</comment>
<feature type="transmembrane region" description="Helical" evidence="12">
    <location>
        <begin position="70"/>
        <end position="91"/>
    </location>
</feature>
<dbReference type="GO" id="GO:0016020">
    <property type="term" value="C:membrane"/>
    <property type="evidence" value="ECO:0007669"/>
    <property type="project" value="UniProtKB-SubCell"/>
</dbReference>
<reference evidence="14" key="1">
    <citation type="submission" date="2023-03" db="EMBL/GenBank/DDBJ databases">
        <title>Chromosome-scale reference genome and RAD-based genetic map of yellow starthistle (Centaurea solstitialis) reveal putative structural variation and QTLs associated with invader traits.</title>
        <authorList>
            <person name="Reatini B."/>
            <person name="Cang F.A."/>
            <person name="Jiang Q."/>
            <person name="Mckibben M.T.W."/>
            <person name="Barker M.S."/>
            <person name="Rieseberg L.H."/>
            <person name="Dlugosch K.M."/>
        </authorList>
    </citation>
    <scope>NUCLEOTIDE SEQUENCE</scope>
    <source>
        <strain evidence="14">CAN-66</strain>
        <tissue evidence="14">Leaf</tissue>
    </source>
</reference>
<evidence type="ECO:0000313" key="14">
    <source>
        <dbReference type="EMBL" id="KAJ9557824.1"/>
    </source>
</evidence>
<evidence type="ECO:0000256" key="7">
    <source>
        <dbReference type="ARBA" id="ARBA00022989"/>
    </source>
</evidence>
<accession>A0AA38WQ02</accession>
<dbReference type="InterPro" id="IPR000620">
    <property type="entry name" value="EamA_dom"/>
</dbReference>
<name>A0AA38WQ02_9ASTR</name>
<feature type="transmembrane region" description="Helical" evidence="12">
    <location>
        <begin position="248"/>
        <end position="267"/>
    </location>
</feature>
<dbReference type="GO" id="GO:0003735">
    <property type="term" value="F:structural constituent of ribosome"/>
    <property type="evidence" value="ECO:0007669"/>
    <property type="project" value="InterPro"/>
</dbReference>
<dbReference type="PROSITE" id="PS01172">
    <property type="entry name" value="RIBOSOMAL_L44E"/>
    <property type="match status" value="1"/>
</dbReference>
<dbReference type="InterPro" id="IPR000552">
    <property type="entry name" value="Ribosomal_eL44"/>
</dbReference>
<evidence type="ECO:0000256" key="2">
    <source>
        <dbReference type="ARBA" id="ARBA00007635"/>
    </source>
</evidence>
<evidence type="ECO:0000259" key="13">
    <source>
        <dbReference type="Pfam" id="PF00892"/>
    </source>
</evidence>
<dbReference type="SUPFAM" id="SSF103481">
    <property type="entry name" value="Multidrug resistance efflux transporter EmrE"/>
    <property type="match status" value="1"/>
</dbReference>
<evidence type="ECO:0000256" key="10">
    <source>
        <dbReference type="RuleBase" id="RU000666"/>
    </source>
</evidence>
<gene>
    <name evidence="14" type="ORF">OSB04_012438</name>
</gene>
<evidence type="ECO:0000256" key="8">
    <source>
        <dbReference type="ARBA" id="ARBA00023136"/>
    </source>
</evidence>
<protein>
    <recommendedName>
        <fullName evidence="13">EamA domain-containing protein</fullName>
    </recommendedName>
</protein>
<feature type="transmembrane region" description="Helical" evidence="12">
    <location>
        <begin position="97"/>
        <end position="121"/>
    </location>
</feature>
<keyword evidence="4" id="KW-0934">Plastid</keyword>